<dbReference type="InterPro" id="IPR032808">
    <property type="entry name" value="DoxX"/>
</dbReference>
<dbReference type="EMBL" id="JAVREY010000049">
    <property type="protein sequence ID" value="MDT0467197.1"/>
    <property type="molecule type" value="Genomic_DNA"/>
</dbReference>
<reference evidence="7" key="1">
    <citation type="submission" date="2023-07" db="EMBL/GenBank/DDBJ databases">
        <title>30 novel species of actinomycetes from the DSMZ collection.</title>
        <authorList>
            <person name="Nouioui I."/>
        </authorList>
    </citation>
    <scope>NUCLEOTIDE SEQUENCE [LARGE SCALE GENOMIC DNA]</scope>
    <source>
        <strain evidence="7">DSM 41699</strain>
    </source>
</reference>
<protein>
    <submittedName>
        <fullName evidence="6">DoxX family protein</fullName>
    </submittedName>
</protein>
<keyword evidence="2 5" id="KW-0812">Transmembrane</keyword>
<proteinExistence type="predicted"/>
<dbReference type="Pfam" id="PF13564">
    <property type="entry name" value="DoxX_2"/>
    <property type="match status" value="1"/>
</dbReference>
<evidence type="ECO:0000256" key="2">
    <source>
        <dbReference type="ARBA" id="ARBA00022692"/>
    </source>
</evidence>
<dbReference type="RefSeq" id="WP_311698659.1">
    <property type="nucleotide sequence ID" value="NZ_JAVREY010000049.1"/>
</dbReference>
<feature type="transmembrane region" description="Helical" evidence="5">
    <location>
        <begin position="70"/>
        <end position="90"/>
    </location>
</feature>
<dbReference type="Proteomes" id="UP001183809">
    <property type="component" value="Unassembled WGS sequence"/>
</dbReference>
<keyword evidence="3 5" id="KW-1133">Transmembrane helix</keyword>
<comment type="subcellular location">
    <subcellularLocation>
        <location evidence="1">Membrane</location>
        <topology evidence="1">Multi-pass membrane protein</topology>
    </subcellularLocation>
</comment>
<evidence type="ECO:0000313" key="6">
    <source>
        <dbReference type="EMBL" id="MDT0467197.1"/>
    </source>
</evidence>
<organism evidence="6 7">
    <name type="scientific">Streptomyces gibsoniae</name>
    <dbReference type="NCBI Taxonomy" id="3075529"/>
    <lineage>
        <taxon>Bacteria</taxon>
        <taxon>Bacillati</taxon>
        <taxon>Actinomycetota</taxon>
        <taxon>Actinomycetes</taxon>
        <taxon>Kitasatosporales</taxon>
        <taxon>Streptomycetaceae</taxon>
        <taxon>Streptomyces</taxon>
    </lineage>
</organism>
<evidence type="ECO:0000256" key="5">
    <source>
        <dbReference type="SAM" id="Phobius"/>
    </source>
</evidence>
<evidence type="ECO:0000256" key="4">
    <source>
        <dbReference type="ARBA" id="ARBA00023136"/>
    </source>
</evidence>
<evidence type="ECO:0000256" key="1">
    <source>
        <dbReference type="ARBA" id="ARBA00004141"/>
    </source>
</evidence>
<feature type="transmembrane region" description="Helical" evidence="5">
    <location>
        <begin position="102"/>
        <end position="122"/>
    </location>
</feature>
<keyword evidence="4 5" id="KW-0472">Membrane</keyword>
<evidence type="ECO:0000256" key="3">
    <source>
        <dbReference type="ARBA" id="ARBA00022989"/>
    </source>
</evidence>
<evidence type="ECO:0000313" key="7">
    <source>
        <dbReference type="Proteomes" id="UP001183809"/>
    </source>
</evidence>
<accession>A0ABU2U1T9</accession>
<sequence>MYATAAILSVLLALVTLIAGAPKTLLKGAESAGLQSRMGLNAGLVRFIGLAEVAAAAGLIVGIFWQPLGIAAAIGFALTMMGAVGFHAQTGDYATPGTRKKAIAPIVLTLFSAATAVALSLAM</sequence>
<name>A0ABU2U1T9_9ACTN</name>
<feature type="transmembrane region" description="Helical" evidence="5">
    <location>
        <begin position="44"/>
        <end position="65"/>
    </location>
</feature>
<gene>
    <name evidence="6" type="ORF">RM764_30045</name>
</gene>
<comment type="caution">
    <text evidence="6">The sequence shown here is derived from an EMBL/GenBank/DDBJ whole genome shotgun (WGS) entry which is preliminary data.</text>
</comment>
<keyword evidence="7" id="KW-1185">Reference proteome</keyword>